<organism evidence="2 3">
    <name type="scientific">Rosa chinensis</name>
    <name type="common">China rose</name>
    <dbReference type="NCBI Taxonomy" id="74649"/>
    <lineage>
        <taxon>Eukaryota</taxon>
        <taxon>Viridiplantae</taxon>
        <taxon>Streptophyta</taxon>
        <taxon>Embryophyta</taxon>
        <taxon>Tracheophyta</taxon>
        <taxon>Spermatophyta</taxon>
        <taxon>Magnoliopsida</taxon>
        <taxon>eudicotyledons</taxon>
        <taxon>Gunneridae</taxon>
        <taxon>Pentapetalae</taxon>
        <taxon>rosids</taxon>
        <taxon>fabids</taxon>
        <taxon>Rosales</taxon>
        <taxon>Rosaceae</taxon>
        <taxon>Rosoideae</taxon>
        <taxon>Rosoideae incertae sedis</taxon>
        <taxon>Rosa</taxon>
    </lineage>
</organism>
<gene>
    <name evidence="2" type="ORF">RchiOBHm_Chr6g0254361</name>
</gene>
<dbReference type="InterPro" id="IPR046377">
    <property type="entry name" value="DHU1"/>
</dbReference>
<evidence type="ECO:0000313" key="2">
    <source>
        <dbReference type="EMBL" id="PRQ22816.1"/>
    </source>
</evidence>
<dbReference type="GO" id="GO:0080008">
    <property type="term" value="C:Cul4-RING E3 ubiquitin ligase complex"/>
    <property type="evidence" value="ECO:0007669"/>
    <property type="project" value="InterPro"/>
</dbReference>
<dbReference type="EMBL" id="PDCK01000044">
    <property type="protein sequence ID" value="PRQ22816.1"/>
    <property type="molecule type" value="Genomic_DNA"/>
</dbReference>
<reference evidence="2 3" key="1">
    <citation type="journal article" date="2018" name="Nat. Genet.">
        <title>The Rosa genome provides new insights in the design of modern roses.</title>
        <authorList>
            <person name="Bendahmane M."/>
        </authorList>
    </citation>
    <scope>NUCLEOTIDE SEQUENCE [LARGE SCALE GENOMIC DNA]</scope>
    <source>
        <strain evidence="3">cv. Old Blush</strain>
    </source>
</reference>
<dbReference type="InterPro" id="IPR048514">
    <property type="entry name" value="DHU1_N"/>
</dbReference>
<evidence type="ECO:0000313" key="3">
    <source>
        <dbReference type="Proteomes" id="UP000238479"/>
    </source>
</evidence>
<dbReference type="PANTHER" id="PTHR47201:SF1">
    <property type="entry name" value="PROTEIN DWD HYPERSENSITIVE TO UV-B 1"/>
    <property type="match status" value="1"/>
</dbReference>
<accession>A0A2P6PLM8</accession>
<protein>
    <recommendedName>
        <fullName evidence="1">DWD hypersensitive to UV-B 1 N-terminal domain-containing protein</fullName>
    </recommendedName>
</protein>
<dbReference type="GO" id="GO:0071493">
    <property type="term" value="P:cellular response to UV-B"/>
    <property type="evidence" value="ECO:0007669"/>
    <property type="project" value="InterPro"/>
</dbReference>
<dbReference type="Proteomes" id="UP000238479">
    <property type="component" value="Chromosome 6"/>
</dbReference>
<name>A0A2P6PLM8_ROSCH</name>
<dbReference type="Gramene" id="PRQ22816">
    <property type="protein sequence ID" value="PRQ22816"/>
    <property type="gene ID" value="RchiOBHm_Chr6g0254361"/>
</dbReference>
<feature type="domain" description="DWD hypersensitive to UV-B 1 N-terminal" evidence="1">
    <location>
        <begin position="3"/>
        <end position="151"/>
    </location>
</feature>
<dbReference type="STRING" id="74649.A0A2P6PLM8"/>
<dbReference type="PANTHER" id="PTHR47201">
    <property type="entry name" value="BNAC09G30780D PROTEIN"/>
    <property type="match status" value="1"/>
</dbReference>
<proteinExistence type="predicted"/>
<dbReference type="Pfam" id="PF20919">
    <property type="entry name" value="DHU1_N"/>
    <property type="match status" value="1"/>
</dbReference>
<sequence length="151" mass="17119">MIAEVKKSCNELCSLAISLDHLKDAEFPPLLDLCMELDASEVEAVDIRNESLHVLNGKYALLLMRAINQKLRVVDLQDLALGKDFLRDLSQRGLTCQVLNLRSSHFRKLNMMGEFMRIPTLNLDFSTSLTSFQEDCFSCMPNLMCLSLCET</sequence>
<dbReference type="AlphaFoldDB" id="A0A2P6PLM8"/>
<keyword evidence="3" id="KW-1185">Reference proteome</keyword>
<evidence type="ECO:0000259" key="1">
    <source>
        <dbReference type="Pfam" id="PF20919"/>
    </source>
</evidence>
<comment type="caution">
    <text evidence="2">The sequence shown here is derived from an EMBL/GenBank/DDBJ whole genome shotgun (WGS) entry which is preliminary data.</text>
</comment>